<dbReference type="STRING" id="387631.Asulf_00943"/>
<reference evidence="3 4" key="1">
    <citation type="journal article" date="2013" name="Genome Announc.">
        <title>Complete Genome Sequence of the Thermophilic and Facultatively Chemolithoautotrophic Sulfate Reducer Archaeoglobus sulfaticallidus Strain PM70-1T.</title>
        <authorList>
            <person name="Stokke R."/>
            <person name="Hocking W.P."/>
            <person name="Steinsbu B.O."/>
            <person name="Steen I.H."/>
        </authorList>
    </citation>
    <scope>NUCLEOTIDE SEQUENCE [LARGE SCALE GENOMIC DNA]</scope>
    <source>
        <strain evidence="3">PM70-1</strain>
    </source>
</reference>
<keyword evidence="1" id="KW-0233">DNA recombination</keyword>
<proteinExistence type="predicted"/>
<dbReference type="Proteomes" id="UP000013307">
    <property type="component" value="Chromosome"/>
</dbReference>
<feature type="domain" description="Tyr recombinase" evidence="2">
    <location>
        <begin position="125"/>
        <end position="308"/>
    </location>
</feature>
<evidence type="ECO:0000256" key="1">
    <source>
        <dbReference type="ARBA" id="ARBA00023172"/>
    </source>
</evidence>
<dbReference type="AlphaFoldDB" id="N0BFB0"/>
<dbReference type="InterPro" id="IPR002104">
    <property type="entry name" value="Integrase_catalytic"/>
</dbReference>
<dbReference type="InterPro" id="IPR013762">
    <property type="entry name" value="Integrase-like_cat_sf"/>
</dbReference>
<name>N0BFB0_9EURY</name>
<dbReference type="InterPro" id="IPR050090">
    <property type="entry name" value="Tyrosine_recombinase_XerCD"/>
</dbReference>
<gene>
    <name evidence="3" type="ORF">Asulf_00943</name>
</gene>
<dbReference type="SUPFAM" id="SSF56349">
    <property type="entry name" value="DNA breaking-rejoining enzymes"/>
    <property type="match status" value="1"/>
</dbReference>
<dbReference type="HOGENOM" id="CLU_027562_2_2_2"/>
<evidence type="ECO:0000259" key="2">
    <source>
        <dbReference type="PROSITE" id="PS51898"/>
    </source>
</evidence>
<dbReference type="KEGG" id="ast:Asulf_00943"/>
<dbReference type="EMBL" id="CP005290">
    <property type="protein sequence ID" value="AGK60947.1"/>
    <property type="molecule type" value="Genomic_DNA"/>
</dbReference>
<evidence type="ECO:0000313" key="4">
    <source>
        <dbReference type="Proteomes" id="UP000013307"/>
    </source>
</evidence>
<dbReference type="GO" id="GO:0006310">
    <property type="term" value="P:DNA recombination"/>
    <property type="evidence" value="ECO:0007669"/>
    <property type="project" value="UniProtKB-KW"/>
</dbReference>
<sequence>MDYMEKFHKGKARLEKQILLLHNLEPENRDILFKFKDYLVSESISPLRILRYVQIMRMTSEWVDKPLTEWGRDEIIKVLGEIETRNYKVGTKNEFRKAMKKFFRWLHGENWENLKLLKKLKEKNRLPVILSEEEVFRMVEVAEHPRDKAMIAVWYEAGLRVAELATLQIKDIVWYEQKDELRAKIKVRGKTGERVIPLVLSVQYLKRWIDMHPFRDDLNAIVFCSFAKQNYGGVIDYQPLLRKVKEIAKKAGIRKRVYTHILRHSRASVLANYLTEAQMCEYFGWEQGSDMPKIYVHLSGRDIDKAVLRIYGLENEEKEDDKLEPKRCPRCNYLNAPTDRFCGRCALILDEEERLRFELNELKAVDELTKLVANNPELVMKAKEMLELVERLNDYQVVKAFLEQF</sequence>
<dbReference type="InterPro" id="IPR011010">
    <property type="entry name" value="DNA_brk_join_enz"/>
</dbReference>
<keyword evidence="4" id="KW-1185">Reference proteome</keyword>
<accession>N0BFB0</accession>
<dbReference type="Pfam" id="PF00589">
    <property type="entry name" value="Phage_integrase"/>
    <property type="match status" value="1"/>
</dbReference>
<dbReference type="eggNOG" id="arCOG01242">
    <property type="taxonomic scope" value="Archaea"/>
</dbReference>
<dbReference type="OrthoDB" id="144892at2157"/>
<dbReference type="GeneID" id="15392584"/>
<protein>
    <submittedName>
        <fullName evidence="3">Site-specific recombinase XerD</fullName>
    </submittedName>
</protein>
<evidence type="ECO:0000313" key="3">
    <source>
        <dbReference type="EMBL" id="AGK60947.1"/>
    </source>
</evidence>
<dbReference type="GO" id="GO:0003677">
    <property type="term" value="F:DNA binding"/>
    <property type="evidence" value="ECO:0007669"/>
    <property type="project" value="InterPro"/>
</dbReference>
<organism evidence="3 4">
    <name type="scientific">Archaeoglobus sulfaticallidus PM70-1</name>
    <dbReference type="NCBI Taxonomy" id="387631"/>
    <lineage>
        <taxon>Archaea</taxon>
        <taxon>Methanobacteriati</taxon>
        <taxon>Methanobacteriota</taxon>
        <taxon>Archaeoglobi</taxon>
        <taxon>Archaeoglobales</taxon>
        <taxon>Archaeoglobaceae</taxon>
        <taxon>Archaeoglobus</taxon>
    </lineage>
</organism>
<dbReference type="PANTHER" id="PTHR30349:SF87">
    <property type="entry name" value="TRANSPOSASE A"/>
    <property type="match status" value="1"/>
</dbReference>
<dbReference type="GO" id="GO:0015074">
    <property type="term" value="P:DNA integration"/>
    <property type="evidence" value="ECO:0007669"/>
    <property type="project" value="InterPro"/>
</dbReference>
<dbReference type="Gene3D" id="1.10.443.10">
    <property type="entry name" value="Intergrase catalytic core"/>
    <property type="match status" value="1"/>
</dbReference>
<dbReference type="RefSeq" id="WP_015590545.1">
    <property type="nucleotide sequence ID" value="NC_021169.1"/>
</dbReference>
<dbReference type="PANTHER" id="PTHR30349">
    <property type="entry name" value="PHAGE INTEGRASE-RELATED"/>
    <property type="match status" value="1"/>
</dbReference>
<dbReference type="PROSITE" id="PS51898">
    <property type="entry name" value="TYR_RECOMBINASE"/>
    <property type="match status" value="1"/>
</dbReference>